<sequence length="166" mass="17666">MRLDHGELRALLPHRYPMLLLDRVDSVEPGASLEAVKAVTGCEPCYRGIAEGQTPDRYAYPASLLIESFGQGAAVLWLLSRGPGTGPLSPGPGTAGLPMFTAARDCVLLRPVYPGDVIRHRVRLEQVVHGAAFASGSSWVGTDQVAEFGSMMAVVRPADAITGARR</sequence>
<dbReference type="PANTHER" id="PTHR30272:SF1">
    <property type="entry name" value="3-HYDROXYACYL-[ACYL-CARRIER-PROTEIN] DEHYDRATASE"/>
    <property type="match status" value="1"/>
</dbReference>
<dbReference type="EMBL" id="LT607412">
    <property type="protein sequence ID" value="SCF12114.1"/>
    <property type="molecule type" value="Genomic_DNA"/>
</dbReference>
<dbReference type="GO" id="GO:0016829">
    <property type="term" value="F:lyase activity"/>
    <property type="evidence" value="ECO:0007669"/>
    <property type="project" value="UniProtKB-KW"/>
</dbReference>
<name>A0A1C4XUI0_9ACTN</name>
<dbReference type="SUPFAM" id="SSF54637">
    <property type="entry name" value="Thioesterase/thiol ester dehydrase-isomerase"/>
    <property type="match status" value="1"/>
</dbReference>
<accession>A0A1C4XUI0</accession>
<organism evidence="3 4">
    <name type="scientific">Micromonospora coriariae</name>
    <dbReference type="NCBI Taxonomy" id="285665"/>
    <lineage>
        <taxon>Bacteria</taxon>
        <taxon>Bacillati</taxon>
        <taxon>Actinomycetota</taxon>
        <taxon>Actinomycetes</taxon>
        <taxon>Micromonosporales</taxon>
        <taxon>Micromonosporaceae</taxon>
        <taxon>Micromonospora</taxon>
    </lineage>
</organism>
<evidence type="ECO:0000256" key="2">
    <source>
        <dbReference type="ARBA" id="ARBA00023239"/>
    </source>
</evidence>
<dbReference type="PANTHER" id="PTHR30272">
    <property type="entry name" value="3-HYDROXYACYL-[ACYL-CARRIER-PROTEIN] DEHYDRATASE"/>
    <property type="match status" value="1"/>
</dbReference>
<keyword evidence="2" id="KW-0456">Lyase</keyword>
<dbReference type="AlphaFoldDB" id="A0A1C4XUI0"/>
<dbReference type="Gene3D" id="3.10.129.10">
    <property type="entry name" value="Hotdog Thioesterase"/>
    <property type="match status" value="1"/>
</dbReference>
<dbReference type="Proteomes" id="UP000198243">
    <property type="component" value="Chromosome I"/>
</dbReference>
<evidence type="ECO:0000256" key="1">
    <source>
        <dbReference type="ARBA" id="ARBA00009174"/>
    </source>
</evidence>
<dbReference type="InterPro" id="IPR029069">
    <property type="entry name" value="HotDog_dom_sf"/>
</dbReference>
<evidence type="ECO:0000313" key="3">
    <source>
        <dbReference type="EMBL" id="SCF12114.1"/>
    </source>
</evidence>
<reference evidence="4" key="1">
    <citation type="submission" date="2016-06" db="EMBL/GenBank/DDBJ databases">
        <authorList>
            <person name="Varghese N."/>
            <person name="Submissions Spin"/>
        </authorList>
    </citation>
    <scope>NUCLEOTIDE SEQUENCE [LARGE SCALE GENOMIC DNA]</scope>
    <source>
        <strain evidence="4">DSM 44875</strain>
    </source>
</reference>
<evidence type="ECO:0000313" key="4">
    <source>
        <dbReference type="Proteomes" id="UP000198243"/>
    </source>
</evidence>
<gene>
    <name evidence="3" type="ORF">GA0070607_5786</name>
</gene>
<dbReference type="Pfam" id="PF07977">
    <property type="entry name" value="FabA"/>
    <property type="match status" value="1"/>
</dbReference>
<keyword evidence="4" id="KW-1185">Reference proteome</keyword>
<comment type="similarity">
    <text evidence="1">Belongs to the thioester dehydratase family. FabZ subfamily.</text>
</comment>
<protein>
    <submittedName>
        <fullName evidence="3">3-hydroxyacyl-[acyl-carrier-protein] dehydratase</fullName>
    </submittedName>
</protein>
<dbReference type="InterPro" id="IPR013114">
    <property type="entry name" value="FabA_FabZ"/>
</dbReference>
<proteinExistence type="inferred from homology"/>
<dbReference type="OrthoDB" id="9772788at2"/>
<dbReference type="RefSeq" id="WP_089020955.1">
    <property type="nucleotide sequence ID" value="NZ_LT607412.1"/>
</dbReference>